<accession>K2GRJ2</accession>
<protein>
    <submittedName>
        <fullName evidence="1">Uncharacterized protein</fullName>
    </submittedName>
</protein>
<organism evidence="1">
    <name type="scientific">uncultured bacterium</name>
    <name type="common">gcode 4</name>
    <dbReference type="NCBI Taxonomy" id="1234023"/>
    <lineage>
        <taxon>Bacteria</taxon>
        <taxon>environmental samples</taxon>
    </lineage>
</organism>
<gene>
    <name evidence="1" type="ORF">ACD_4C00491G0002</name>
</gene>
<comment type="caution">
    <text evidence="1">The sequence shown here is derived from an EMBL/GenBank/DDBJ whole genome shotgun (WGS) entry which is preliminary data.</text>
</comment>
<proteinExistence type="predicted"/>
<reference evidence="1" key="1">
    <citation type="journal article" date="2012" name="Science">
        <title>Fermentation, hydrogen, and sulfur metabolism in multiple uncultivated bacterial phyla.</title>
        <authorList>
            <person name="Wrighton K.C."/>
            <person name="Thomas B.C."/>
            <person name="Sharon I."/>
            <person name="Miller C.S."/>
            <person name="Castelle C.J."/>
            <person name="VerBerkmoes N.C."/>
            <person name="Wilkins M.J."/>
            <person name="Hettich R.L."/>
            <person name="Lipton M.S."/>
            <person name="Williams K.H."/>
            <person name="Long P.E."/>
            <person name="Banfield J.F."/>
        </authorList>
    </citation>
    <scope>NUCLEOTIDE SEQUENCE [LARGE SCALE GENOMIC DNA]</scope>
</reference>
<dbReference type="EMBL" id="AMFJ01001007">
    <property type="protein sequence ID" value="EKE25935.1"/>
    <property type="molecule type" value="Genomic_DNA"/>
</dbReference>
<dbReference type="AlphaFoldDB" id="K2GRJ2"/>
<sequence length="137" mass="16560">MEIFSEEKLPQKDWKKNLPFINDRFDEILTFSFSSRLSEDHIRIIESFLRKYDLTSGIIWKLETSKDINVKDENWKTVLIHACYNWDFALVSYVLHLNAKNFIVLWKWADDWTKVWKGTDHSKAEILKILNYKFRIS</sequence>
<dbReference type="SUPFAM" id="SSF48403">
    <property type="entry name" value="Ankyrin repeat"/>
    <property type="match status" value="1"/>
</dbReference>
<evidence type="ECO:0000313" key="1">
    <source>
        <dbReference type="EMBL" id="EKE25935.1"/>
    </source>
</evidence>
<name>K2GRJ2_9BACT</name>
<dbReference type="InterPro" id="IPR036770">
    <property type="entry name" value="Ankyrin_rpt-contain_sf"/>
</dbReference>